<dbReference type="EMBL" id="HACM01003685">
    <property type="protein sequence ID" value="CRZ04127.1"/>
    <property type="molecule type" value="Transcribed_RNA"/>
</dbReference>
<reference evidence="1" key="1">
    <citation type="submission" date="2015-04" db="EMBL/GenBank/DDBJ databases">
        <title>The genome sequence of the plant pathogenic Rhizarian Plasmodiophora brassicae reveals insights in its biotrophic life cycle and the origin of chitin synthesis.</title>
        <authorList>
            <person name="Schwelm A."/>
            <person name="Fogelqvist J."/>
            <person name="Knaust A."/>
            <person name="Julke S."/>
            <person name="Lilja T."/>
            <person name="Dhandapani V."/>
            <person name="Bonilla-Rosso G."/>
            <person name="Karlsson M."/>
            <person name="Shevchenko A."/>
            <person name="Choi S.R."/>
            <person name="Kim H.G."/>
            <person name="Park J.Y."/>
            <person name="Lim Y.P."/>
            <person name="Ludwig-Muller J."/>
            <person name="Dixelius C."/>
        </authorList>
    </citation>
    <scope>NUCLEOTIDE SEQUENCE</scope>
    <source>
        <tissue evidence="1">Potato root galls</tissue>
    </source>
</reference>
<proteinExistence type="predicted"/>
<organism evidence="1">
    <name type="scientific">Spongospora subterranea</name>
    <dbReference type="NCBI Taxonomy" id="70186"/>
    <lineage>
        <taxon>Eukaryota</taxon>
        <taxon>Sar</taxon>
        <taxon>Rhizaria</taxon>
        <taxon>Endomyxa</taxon>
        <taxon>Phytomyxea</taxon>
        <taxon>Plasmodiophorida</taxon>
        <taxon>Plasmodiophoridae</taxon>
        <taxon>Spongospora</taxon>
    </lineage>
</organism>
<name>A0A0H5QR91_9EUKA</name>
<evidence type="ECO:0000313" key="1">
    <source>
        <dbReference type="EMBL" id="CRZ04127.1"/>
    </source>
</evidence>
<dbReference type="AlphaFoldDB" id="A0A0H5QR91"/>
<sequence length="100" mass="11258">HVALKCICRCQPTVHECDYFADGKRFRVVAQWFETMAQLGKRPHCNAFTDLPTGRITLPLVVVIKTLLIPSGFTMASNLSISVSHFFWSARSHQGARLLL</sequence>
<accession>A0A0H5QR91</accession>
<feature type="non-terminal residue" evidence="1">
    <location>
        <position position="1"/>
    </location>
</feature>
<protein>
    <submittedName>
        <fullName evidence="1">Uncharacterized protein</fullName>
    </submittedName>
</protein>